<evidence type="ECO:0000256" key="6">
    <source>
        <dbReference type="ARBA" id="ARBA00023242"/>
    </source>
</evidence>
<evidence type="ECO:0000256" key="5">
    <source>
        <dbReference type="ARBA" id="ARBA00022829"/>
    </source>
</evidence>
<comment type="caution">
    <text evidence="8">The sequence shown here is derived from an EMBL/GenBank/DDBJ whole genome shotgun (WGS) entry which is preliminary data.</text>
</comment>
<comment type="similarity">
    <text evidence="2">Belongs to the SCC4/mau-2 family.</text>
</comment>
<evidence type="ECO:0000256" key="3">
    <source>
        <dbReference type="ARBA" id="ARBA00022618"/>
    </source>
</evidence>
<evidence type="ECO:0000256" key="1">
    <source>
        <dbReference type="ARBA" id="ARBA00004123"/>
    </source>
</evidence>
<dbReference type="Proteomes" id="UP000268093">
    <property type="component" value="Unassembled WGS sequence"/>
</dbReference>
<accession>A0A433CZ59</accession>
<dbReference type="Gene3D" id="1.25.40.10">
    <property type="entry name" value="Tetratricopeptide repeat domain"/>
    <property type="match status" value="1"/>
</dbReference>
<organism evidence="8 9">
    <name type="scientific">Jimgerdemannia flammicorona</name>
    <dbReference type="NCBI Taxonomy" id="994334"/>
    <lineage>
        <taxon>Eukaryota</taxon>
        <taxon>Fungi</taxon>
        <taxon>Fungi incertae sedis</taxon>
        <taxon>Mucoromycota</taxon>
        <taxon>Mucoromycotina</taxon>
        <taxon>Endogonomycetes</taxon>
        <taxon>Endogonales</taxon>
        <taxon>Endogonaceae</taxon>
        <taxon>Jimgerdemannia</taxon>
    </lineage>
</organism>
<evidence type="ECO:0000256" key="2">
    <source>
        <dbReference type="ARBA" id="ARBA00008585"/>
    </source>
</evidence>
<proteinExistence type="inferred from homology"/>
<name>A0A433CZ59_9FUNG</name>
<dbReference type="InterPro" id="IPR019440">
    <property type="entry name" value="MAU2"/>
</dbReference>
<keyword evidence="3" id="KW-0132">Cell division</keyword>
<dbReference type="AlphaFoldDB" id="A0A433CZ59"/>
<dbReference type="InterPro" id="IPR011990">
    <property type="entry name" value="TPR-like_helical_dom_sf"/>
</dbReference>
<dbReference type="OrthoDB" id="5565328at2759"/>
<keyword evidence="4" id="KW-0498">Mitosis</keyword>
<keyword evidence="7" id="KW-0131">Cell cycle</keyword>
<dbReference type="GO" id="GO:0007064">
    <property type="term" value="P:mitotic sister chromatid cohesion"/>
    <property type="evidence" value="ECO:0007669"/>
    <property type="project" value="InterPro"/>
</dbReference>
<evidence type="ECO:0000313" key="9">
    <source>
        <dbReference type="Proteomes" id="UP000268093"/>
    </source>
</evidence>
<evidence type="ECO:0000256" key="4">
    <source>
        <dbReference type="ARBA" id="ARBA00022776"/>
    </source>
</evidence>
<evidence type="ECO:0000313" key="8">
    <source>
        <dbReference type="EMBL" id="RUP43858.1"/>
    </source>
</evidence>
<dbReference type="GO" id="GO:0051301">
    <property type="term" value="P:cell division"/>
    <property type="evidence" value="ECO:0007669"/>
    <property type="project" value="UniProtKB-KW"/>
</dbReference>
<protein>
    <submittedName>
        <fullName evidence="8">Uncharacterized protein</fullName>
    </submittedName>
</protein>
<comment type="subcellular location">
    <subcellularLocation>
        <location evidence="1">Nucleus</location>
    </subcellularLocation>
</comment>
<evidence type="ECO:0000256" key="7">
    <source>
        <dbReference type="ARBA" id="ARBA00023306"/>
    </source>
</evidence>
<dbReference type="EMBL" id="RBNI01010150">
    <property type="protein sequence ID" value="RUP43858.1"/>
    <property type="molecule type" value="Genomic_DNA"/>
</dbReference>
<dbReference type="GO" id="GO:0007059">
    <property type="term" value="P:chromosome segregation"/>
    <property type="evidence" value="ECO:0007669"/>
    <property type="project" value="UniProtKB-KW"/>
</dbReference>
<keyword evidence="6" id="KW-0539">Nucleus</keyword>
<dbReference type="Pfam" id="PF10345">
    <property type="entry name" value="Cohesin_load"/>
    <property type="match status" value="1"/>
</dbReference>
<sequence length="155" mass="16475">MQANAIIQEIRADCVNGQLDGLKAAFYAVEGLEGFRSGEIQKSKEQLLESLRLSVSLGSSHLKALDLAVIGAVYHATQNEQAERMFTAVYMLSQKSKNEIGCLVASTALKDIYANQGHEDKAAKQASLSQAHYAMTEKLLNSGITASDGGGGVLG</sequence>
<keyword evidence="9" id="KW-1185">Reference proteome</keyword>
<keyword evidence="5" id="KW-0159">Chromosome partition</keyword>
<reference evidence="8 9" key="1">
    <citation type="journal article" date="2018" name="New Phytol.">
        <title>Phylogenomics of Endogonaceae and evolution of mycorrhizas within Mucoromycota.</title>
        <authorList>
            <person name="Chang Y."/>
            <person name="Desiro A."/>
            <person name="Na H."/>
            <person name="Sandor L."/>
            <person name="Lipzen A."/>
            <person name="Clum A."/>
            <person name="Barry K."/>
            <person name="Grigoriev I.V."/>
            <person name="Martin F.M."/>
            <person name="Stajich J.E."/>
            <person name="Smith M.E."/>
            <person name="Bonito G."/>
            <person name="Spatafora J.W."/>
        </authorList>
    </citation>
    <scope>NUCLEOTIDE SEQUENCE [LARGE SCALE GENOMIC DNA]</scope>
    <source>
        <strain evidence="8 9">GMNB39</strain>
    </source>
</reference>
<dbReference type="PANTHER" id="PTHR21394">
    <property type="entry name" value="MAU2 CHROMATID COHESION FACTOR HOMOLOG"/>
    <property type="match status" value="1"/>
</dbReference>
<dbReference type="GO" id="GO:0005634">
    <property type="term" value="C:nucleus"/>
    <property type="evidence" value="ECO:0007669"/>
    <property type="project" value="UniProtKB-SubCell"/>
</dbReference>
<gene>
    <name evidence="8" type="ORF">BC936DRAFT_136620</name>
</gene>